<evidence type="ECO:0000256" key="1">
    <source>
        <dbReference type="SAM" id="SignalP"/>
    </source>
</evidence>
<keyword evidence="1" id="KW-0732">Signal</keyword>
<dbReference type="AlphaFoldDB" id="A0A7J6NJT4"/>
<accession>A0A7J6NJT4</accession>
<evidence type="ECO:0000313" key="2">
    <source>
        <dbReference type="EMBL" id="KAF4684074.1"/>
    </source>
</evidence>
<feature type="chain" id="PRO_5029581878" evidence="1">
    <location>
        <begin position="20"/>
        <end position="139"/>
    </location>
</feature>
<dbReference type="Proteomes" id="UP000541610">
    <property type="component" value="Unassembled WGS sequence"/>
</dbReference>
<protein>
    <submittedName>
        <fullName evidence="2">Uncharacterized protein</fullName>
    </submittedName>
</protein>
<reference evidence="2 3" key="1">
    <citation type="submission" date="2020-04" db="EMBL/GenBank/DDBJ databases">
        <title>Perkinsus olseni comparative genomics.</title>
        <authorList>
            <person name="Bogema D.R."/>
        </authorList>
    </citation>
    <scope>NUCLEOTIDE SEQUENCE [LARGE SCALE GENOMIC DNA]</scope>
    <source>
        <strain evidence="2">00978-12</strain>
    </source>
</reference>
<dbReference type="EMBL" id="JABANP010000330">
    <property type="protein sequence ID" value="KAF4684074.1"/>
    <property type="molecule type" value="Genomic_DNA"/>
</dbReference>
<proteinExistence type="predicted"/>
<feature type="signal peptide" evidence="1">
    <location>
        <begin position="1"/>
        <end position="19"/>
    </location>
</feature>
<name>A0A7J6NJT4_PEROL</name>
<comment type="caution">
    <text evidence="2">The sequence shown here is derived from an EMBL/GenBank/DDBJ whole genome shotgun (WGS) entry which is preliminary data.</text>
</comment>
<evidence type="ECO:0000313" key="3">
    <source>
        <dbReference type="Proteomes" id="UP000541610"/>
    </source>
</evidence>
<dbReference type="OrthoDB" id="468873at2759"/>
<sequence length="139" mass="15199">MLASLALYVITVMLRLSVAQRPAPPSGKYSKVVFPPTDCIQVDFLPGEAPDVSLFMDCGGHTETSPDLSVVERGKFHYEVAPDSIPAYNDYILTVGAQCPYDVQDGDLKTFDYDYKVKTVTVKFEGNPATLDEGDCPGR</sequence>
<organism evidence="2 3">
    <name type="scientific">Perkinsus olseni</name>
    <name type="common">Perkinsus atlanticus</name>
    <dbReference type="NCBI Taxonomy" id="32597"/>
    <lineage>
        <taxon>Eukaryota</taxon>
        <taxon>Sar</taxon>
        <taxon>Alveolata</taxon>
        <taxon>Perkinsozoa</taxon>
        <taxon>Perkinsea</taxon>
        <taxon>Perkinsida</taxon>
        <taxon>Perkinsidae</taxon>
        <taxon>Perkinsus</taxon>
    </lineage>
</organism>
<gene>
    <name evidence="2" type="ORF">FOZ60_008289</name>
</gene>